<dbReference type="EMBL" id="JAIWYP010000007">
    <property type="protein sequence ID" value="KAH3794833.1"/>
    <property type="molecule type" value="Genomic_DNA"/>
</dbReference>
<evidence type="ECO:0000313" key="2">
    <source>
        <dbReference type="Proteomes" id="UP000828390"/>
    </source>
</evidence>
<reference evidence="1" key="1">
    <citation type="journal article" date="2019" name="bioRxiv">
        <title>The Genome of the Zebra Mussel, Dreissena polymorpha: A Resource for Invasive Species Research.</title>
        <authorList>
            <person name="McCartney M.A."/>
            <person name="Auch B."/>
            <person name="Kono T."/>
            <person name="Mallez S."/>
            <person name="Zhang Y."/>
            <person name="Obille A."/>
            <person name="Becker A."/>
            <person name="Abrahante J.E."/>
            <person name="Garbe J."/>
            <person name="Badalamenti J.P."/>
            <person name="Herman A."/>
            <person name="Mangelson H."/>
            <person name="Liachko I."/>
            <person name="Sullivan S."/>
            <person name="Sone E.D."/>
            <person name="Koren S."/>
            <person name="Silverstein K.A.T."/>
            <person name="Beckman K.B."/>
            <person name="Gohl D.M."/>
        </authorList>
    </citation>
    <scope>NUCLEOTIDE SEQUENCE</scope>
    <source>
        <strain evidence="1">Duluth1</strain>
        <tissue evidence="1">Whole animal</tissue>
    </source>
</reference>
<proteinExistence type="predicted"/>
<organism evidence="1 2">
    <name type="scientific">Dreissena polymorpha</name>
    <name type="common">Zebra mussel</name>
    <name type="synonym">Mytilus polymorpha</name>
    <dbReference type="NCBI Taxonomy" id="45954"/>
    <lineage>
        <taxon>Eukaryota</taxon>
        <taxon>Metazoa</taxon>
        <taxon>Spiralia</taxon>
        <taxon>Lophotrochozoa</taxon>
        <taxon>Mollusca</taxon>
        <taxon>Bivalvia</taxon>
        <taxon>Autobranchia</taxon>
        <taxon>Heteroconchia</taxon>
        <taxon>Euheterodonta</taxon>
        <taxon>Imparidentia</taxon>
        <taxon>Neoheterodontei</taxon>
        <taxon>Myida</taxon>
        <taxon>Dreissenoidea</taxon>
        <taxon>Dreissenidae</taxon>
        <taxon>Dreissena</taxon>
    </lineage>
</organism>
<sequence length="53" mass="6200">MFRRLVYNECLKQGADIRSDHHLQVDRLKLKIKNSCPVHASVAERHLEKNKSS</sequence>
<evidence type="ECO:0000313" key="1">
    <source>
        <dbReference type="EMBL" id="KAH3794833.1"/>
    </source>
</evidence>
<protein>
    <submittedName>
        <fullName evidence="1">Uncharacterized protein</fullName>
    </submittedName>
</protein>
<comment type="caution">
    <text evidence="1">The sequence shown here is derived from an EMBL/GenBank/DDBJ whole genome shotgun (WGS) entry which is preliminary data.</text>
</comment>
<gene>
    <name evidence="1" type="ORF">DPMN_148371</name>
</gene>
<dbReference type="Proteomes" id="UP000828390">
    <property type="component" value="Unassembled WGS sequence"/>
</dbReference>
<accession>A0A9D4FCD1</accession>
<keyword evidence="2" id="KW-1185">Reference proteome</keyword>
<name>A0A9D4FCD1_DREPO</name>
<dbReference type="AlphaFoldDB" id="A0A9D4FCD1"/>
<reference evidence="1" key="2">
    <citation type="submission" date="2020-11" db="EMBL/GenBank/DDBJ databases">
        <authorList>
            <person name="McCartney M.A."/>
            <person name="Auch B."/>
            <person name="Kono T."/>
            <person name="Mallez S."/>
            <person name="Becker A."/>
            <person name="Gohl D.M."/>
            <person name="Silverstein K.A.T."/>
            <person name="Koren S."/>
            <person name="Bechman K.B."/>
            <person name="Herman A."/>
            <person name="Abrahante J.E."/>
            <person name="Garbe J."/>
        </authorList>
    </citation>
    <scope>NUCLEOTIDE SEQUENCE</scope>
    <source>
        <strain evidence="1">Duluth1</strain>
        <tissue evidence="1">Whole animal</tissue>
    </source>
</reference>